<dbReference type="InParanoid" id="A0A448YSG3"/>
<organism evidence="14 15">
    <name type="scientific">Brettanomyces naardenensis</name>
    <name type="common">Yeast</name>
    <dbReference type="NCBI Taxonomy" id="13370"/>
    <lineage>
        <taxon>Eukaryota</taxon>
        <taxon>Fungi</taxon>
        <taxon>Dikarya</taxon>
        <taxon>Ascomycota</taxon>
        <taxon>Saccharomycotina</taxon>
        <taxon>Pichiomycetes</taxon>
        <taxon>Pichiales</taxon>
        <taxon>Pichiaceae</taxon>
        <taxon>Brettanomyces</taxon>
    </lineage>
</organism>
<feature type="region of interest" description="Disordered" evidence="12">
    <location>
        <begin position="785"/>
        <end position="804"/>
    </location>
</feature>
<evidence type="ECO:0000313" key="15">
    <source>
        <dbReference type="Proteomes" id="UP000290900"/>
    </source>
</evidence>
<protein>
    <recommendedName>
        <fullName evidence="6">RING-type E3 ubiquitin transferase</fullName>
        <ecNumber evidence="6">2.3.2.27</ecNumber>
    </recommendedName>
</protein>
<dbReference type="CDD" id="cd16657">
    <property type="entry name" value="RING-Ubox_UBE4A"/>
    <property type="match status" value="1"/>
</dbReference>
<dbReference type="InterPro" id="IPR003613">
    <property type="entry name" value="Ubox_domain"/>
</dbReference>
<comment type="subcellular location">
    <subcellularLocation>
        <location evidence="3">Cytoplasm</location>
    </subcellularLocation>
    <subcellularLocation>
        <location evidence="2">Nucleus</location>
    </subcellularLocation>
</comment>
<feature type="compositionally biased region" description="Low complexity" evidence="12">
    <location>
        <begin position="44"/>
        <end position="55"/>
    </location>
</feature>
<evidence type="ECO:0000256" key="7">
    <source>
        <dbReference type="ARBA" id="ARBA00022490"/>
    </source>
</evidence>
<dbReference type="AlphaFoldDB" id="A0A448YSG3"/>
<comment type="similarity">
    <text evidence="5">Belongs to the ubiquitin conjugation factor E4 family.</text>
</comment>
<evidence type="ECO:0000256" key="5">
    <source>
        <dbReference type="ARBA" id="ARBA00007434"/>
    </source>
</evidence>
<feature type="coiled-coil region" evidence="11">
    <location>
        <begin position="477"/>
        <end position="504"/>
    </location>
</feature>
<dbReference type="EC" id="2.3.2.27" evidence="6"/>
<dbReference type="InterPro" id="IPR013083">
    <property type="entry name" value="Znf_RING/FYVE/PHD"/>
</dbReference>
<reference evidence="14 15" key="1">
    <citation type="submission" date="2018-12" db="EMBL/GenBank/DDBJ databases">
        <authorList>
            <person name="Tiukova I."/>
            <person name="Dainat J."/>
        </authorList>
    </citation>
    <scope>NUCLEOTIDE SEQUENCE [LARGE SCALE GENOMIC DNA]</scope>
</reference>
<dbReference type="Pfam" id="PF04564">
    <property type="entry name" value="U-box"/>
    <property type="match status" value="1"/>
</dbReference>
<dbReference type="GO" id="GO:0005737">
    <property type="term" value="C:cytoplasm"/>
    <property type="evidence" value="ECO:0007669"/>
    <property type="project" value="UniProtKB-SubCell"/>
</dbReference>
<dbReference type="InterPro" id="IPR045132">
    <property type="entry name" value="UBE4"/>
</dbReference>
<accession>A0A448YSG3</accession>
<dbReference type="FunFam" id="3.30.40.10:FF:000055">
    <property type="entry name" value="Ubiquitin conjugation factor e4 a"/>
    <property type="match status" value="1"/>
</dbReference>
<keyword evidence="11" id="KW-0175">Coiled coil</keyword>
<evidence type="ECO:0000256" key="12">
    <source>
        <dbReference type="SAM" id="MobiDB-lite"/>
    </source>
</evidence>
<evidence type="ECO:0000313" key="14">
    <source>
        <dbReference type="EMBL" id="VEU23843.1"/>
    </source>
</evidence>
<gene>
    <name evidence="14" type="ORF">BRENAR_LOCUS4572</name>
</gene>
<dbReference type="Gene3D" id="3.30.40.10">
    <property type="entry name" value="Zinc/RING finger domain, C3HC4 (zinc finger)"/>
    <property type="match status" value="1"/>
</dbReference>
<keyword evidence="9" id="KW-0833">Ubl conjugation pathway</keyword>
<dbReference type="GO" id="GO:0000151">
    <property type="term" value="C:ubiquitin ligase complex"/>
    <property type="evidence" value="ECO:0007669"/>
    <property type="project" value="InterPro"/>
</dbReference>
<keyword evidence="8" id="KW-0808">Transferase</keyword>
<dbReference type="Proteomes" id="UP000290900">
    <property type="component" value="Unassembled WGS sequence"/>
</dbReference>
<evidence type="ECO:0000256" key="2">
    <source>
        <dbReference type="ARBA" id="ARBA00004123"/>
    </source>
</evidence>
<dbReference type="GO" id="GO:0036503">
    <property type="term" value="P:ERAD pathway"/>
    <property type="evidence" value="ECO:0007669"/>
    <property type="project" value="InterPro"/>
</dbReference>
<evidence type="ECO:0000256" key="11">
    <source>
        <dbReference type="SAM" id="Coils"/>
    </source>
</evidence>
<name>A0A448YSG3_BRENA</name>
<comment type="catalytic activity">
    <reaction evidence="1">
        <text>S-ubiquitinyl-[E2 ubiquitin-conjugating enzyme]-L-cysteine + [acceptor protein]-L-lysine = [E2 ubiquitin-conjugating enzyme]-L-cysteine + N(6)-ubiquitinyl-[acceptor protein]-L-lysine.</text>
        <dbReference type="EC" id="2.3.2.27"/>
    </reaction>
</comment>
<evidence type="ECO:0000256" key="8">
    <source>
        <dbReference type="ARBA" id="ARBA00022679"/>
    </source>
</evidence>
<dbReference type="GO" id="GO:0006511">
    <property type="term" value="P:ubiquitin-dependent protein catabolic process"/>
    <property type="evidence" value="ECO:0007669"/>
    <property type="project" value="InterPro"/>
</dbReference>
<proteinExistence type="inferred from homology"/>
<evidence type="ECO:0000259" key="13">
    <source>
        <dbReference type="PROSITE" id="PS51698"/>
    </source>
</evidence>
<evidence type="ECO:0000256" key="3">
    <source>
        <dbReference type="ARBA" id="ARBA00004496"/>
    </source>
</evidence>
<sequence>MSSAEEIRAKRLARLTAATQQPTEEKKSVSKVQPKGKENVKEISPTTTTGTSSMMPERKTRKVKKQEDIDEWINNQLERILQVTFSPSKSESGKLFLLTADDTTEGSRLTFDTIDPALLEVLTEQGVKKLYATPFKYLFSVWSRADSARRVIRSDDPLGPVKAQTLNEIIRLSSSYSSIMFQVPDMFVDEVNLDQVVDELWRGVNVYESFLIDIIARATENDSTLDLLNAVIPKLTVKLQKLEYSGDTDYLKILTVIQVFLSNKTVALHFHEVNGYHPEGLKGVEFENKTLLGQILRISPLLPAIAVSNYPDTLTKPMIMKTHESLQAEHSIMIGRLFSICDTLVRAGGEARQEFLKWMADVVNNNHLRRGEHAKPEKLASDSLMLNLTLILVRFSQPFLGAGGLGRINKISQDYLNHRNKLIALKDETRINATLEEYNEYYTDDKLVDSPMNFISECFYLLLTYLQYGLGGLFVSADRLGNYIKQMSQQLKKLEEMMQRTAANSSNPLMKMLYDTKVKPLKKELEKYKARKLSIEMFFSNRTMQLDVFEIIIGCITFFVKLIDPTHKYPEEPLKVPLHDFEDNTEKMEDIEYTRTLAPVPFRYYPEMFLEGIINYCHYVSRYNNNPMFQNEDKLDRFVEFAVVILRCPELVSNPHLKARLTEVMFFGSLPLQNGRNGYMVEVFNNNSIVKKNLMVSLLDFYVMVEKTGASSQFYDKFNSRYHISFILEQLWKFDYFKRDLQRISQQMPQLFIRLIARMLNDTTYLLDESLNHLHTIGTCQREIEHRQKGGQPTNDDSDEELKKKLEDSERMAKSFVQLSNKTVLLFDLFTKETPRSFVMVELADRLAGMLDYNLVALVGPKYNELRVKNPEAYQFSPGELLFQLCSIFINLANEQEFVDAVARDERSFRPECFKKATDILYKVGKIPNKQFESTLLGFAKRAETKKREEEEEELEMGDVPDEFLDPLMFTLMKDPVKLPHSKVSIDRSVLKAHLMNDPTDPFNRTPLKLEDVADDVELRDKIQTWIKTRKAAIRKEKQLARDADGDTDMT</sequence>
<dbReference type="SUPFAM" id="SSF57850">
    <property type="entry name" value="RING/U-box"/>
    <property type="match status" value="1"/>
</dbReference>
<feature type="region of interest" description="Disordered" evidence="12">
    <location>
        <begin position="1"/>
        <end position="63"/>
    </location>
</feature>
<dbReference type="STRING" id="13370.A0A448YSG3"/>
<dbReference type="InterPro" id="IPR019474">
    <property type="entry name" value="Ub_conjug_fac_E4_core"/>
</dbReference>
<dbReference type="SMART" id="SM00504">
    <property type="entry name" value="Ubox"/>
    <property type="match status" value="1"/>
</dbReference>
<evidence type="ECO:0000256" key="9">
    <source>
        <dbReference type="ARBA" id="ARBA00022786"/>
    </source>
</evidence>
<keyword evidence="15" id="KW-1185">Reference proteome</keyword>
<dbReference type="Pfam" id="PF10408">
    <property type="entry name" value="Ufd2P_core"/>
    <property type="match status" value="1"/>
</dbReference>
<dbReference type="FunCoup" id="A0A448YSG3">
    <property type="interactions" value="1269"/>
</dbReference>
<dbReference type="PROSITE" id="PS51698">
    <property type="entry name" value="U_BOX"/>
    <property type="match status" value="1"/>
</dbReference>
<dbReference type="OrthoDB" id="20295at2759"/>
<evidence type="ECO:0000256" key="10">
    <source>
        <dbReference type="ARBA" id="ARBA00023242"/>
    </source>
</evidence>
<dbReference type="GO" id="GO:0005634">
    <property type="term" value="C:nucleus"/>
    <property type="evidence" value="ECO:0007669"/>
    <property type="project" value="UniProtKB-SubCell"/>
</dbReference>
<keyword evidence="10" id="KW-0539">Nucleus</keyword>
<keyword evidence="7" id="KW-0963">Cytoplasm</keyword>
<dbReference type="GO" id="GO:0000209">
    <property type="term" value="P:protein polyubiquitination"/>
    <property type="evidence" value="ECO:0007669"/>
    <property type="project" value="TreeGrafter"/>
</dbReference>
<dbReference type="UniPathway" id="UPA00143"/>
<dbReference type="PANTHER" id="PTHR13931">
    <property type="entry name" value="UBIQUITINATION FACTOR E4"/>
    <property type="match status" value="1"/>
</dbReference>
<feature type="domain" description="U-box" evidence="13">
    <location>
        <begin position="959"/>
        <end position="1033"/>
    </location>
</feature>
<evidence type="ECO:0000256" key="4">
    <source>
        <dbReference type="ARBA" id="ARBA00004906"/>
    </source>
</evidence>
<evidence type="ECO:0000256" key="6">
    <source>
        <dbReference type="ARBA" id="ARBA00012483"/>
    </source>
</evidence>
<dbReference type="EMBL" id="CAACVR010000056">
    <property type="protein sequence ID" value="VEU23843.1"/>
    <property type="molecule type" value="Genomic_DNA"/>
</dbReference>
<dbReference type="PANTHER" id="PTHR13931:SF2">
    <property type="entry name" value="UBIQUITIN CONJUGATION FACTOR E4 B"/>
    <property type="match status" value="1"/>
</dbReference>
<comment type="pathway">
    <text evidence="4">Protein modification; protein ubiquitination.</text>
</comment>
<evidence type="ECO:0000256" key="1">
    <source>
        <dbReference type="ARBA" id="ARBA00000900"/>
    </source>
</evidence>
<dbReference type="GO" id="GO:0034450">
    <property type="term" value="F:ubiquitin-ubiquitin ligase activity"/>
    <property type="evidence" value="ECO:0007669"/>
    <property type="project" value="InterPro"/>
</dbReference>